<feature type="region of interest" description="Disordered" evidence="16">
    <location>
        <begin position="1521"/>
        <end position="1543"/>
    </location>
</feature>
<feature type="domain" description="JmjC" evidence="20">
    <location>
        <begin position="460"/>
        <end position="626"/>
    </location>
</feature>
<dbReference type="Pfam" id="PF00628">
    <property type="entry name" value="PHD"/>
    <property type="match status" value="1"/>
</dbReference>
<dbReference type="InterPro" id="IPR003347">
    <property type="entry name" value="JmjC_dom"/>
</dbReference>
<dbReference type="PROSITE" id="PS51011">
    <property type="entry name" value="ARID"/>
    <property type="match status" value="1"/>
</dbReference>
<keyword evidence="9" id="KW-0156">Chromatin regulator</keyword>
<evidence type="ECO:0000256" key="5">
    <source>
        <dbReference type="ARBA" id="ARBA00022723"/>
    </source>
</evidence>
<feature type="compositionally biased region" description="Basic and acidic residues" evidence="16">
    <location>
        <begin position="1436"/>
        <end position="1453"/>
    </location>
</feature>
<dbReference type="Pfam" id="PF02375">
    <property type="entry name" value="JmjN"/>
    <property type="match status" value="1"/>
</dbReference>
<keyword evidence="13" id="KW-0539">Nucleus</keyword>
<dbReference type="SMART" id="SM01014">
    <property type="entry name" value="ARID"/>
    <property type="match status" value="1"/>
</dbReference>
<reference evidence="21 22" key="1">
    <citation type="submission" date="2022-12" db="EMBL/GenBank/DDBJ databases">
        <title>Chromosome-level genome assembly of true bugs.</title>
        <authorList>
            <person name="Ma L."/>
            <person name="Li H."/>
        </authorList>
    </citation>
    <scope>NUCLEOTIDE SEQUENCE [LARGE SCALE GENOMIC DNA]</scope>
    <source>
        <strain evidence="21">Lab_2022b</strain>
    </source>
</reference>
<evidence type="ECO:0000313" key="21">
    <source>
        <dbReference type="EMBL" id="KAK9509875.1"/>
    </source>
</evidence>
<dbReference type="SUPFAM" id="SSF46774">
    <property type="entry name" value="ARID-like"/>
    <property type="match status" value="1"/>
</dbReference>
<evidence type="ECO:0000256" key="1">
    <source>
        <dbReference type="ARBA" id="ARBA00001954"/>
    </source>
</evidence>
<evidence type="ECO:0000256" key="9">
    <source>
        <dbReference type="ARBA" id="ARBA00022853"/>
    </source>
</evidence>
<dbReference type="Pfam" id="PF02373">
    <property type="entry name" value="JmjC"/>
    <property type="match status" value="1"/>
</dbReference>
<dbReference type="PROSITE" id="PS01359">
    <property type="entry name" value="ZF_PHD_1"/>
    <property type="match status" value="1"/>
</dbReference>
<dbReference type="EMBL" id="JAPXFL010000002">
    <property type="protein sequence ID" value="KAK9509875.1"/>
    <property type="molecule type" value="Genomic_DNA"/>
</dbReference>
<dbReference type="PANTHER" id="PTHR10694">
    <property type="entry name" value="LYSINE-SPECIFIC DEMETHYLASE"/>
    <property type="match status" value="1"/>
</dbReference>
<evidence type="ECO:0000256" key="14">
    <source>
        <dbReference type="ARBA" id="ARBA00048734"/>
    </source>
</evidence>
<evidence type="ECO:0000256" key="16">
    <source>
        <dbReference type="SAM" id="MobiDB-lite"/>
    </source>
</evidence>
<evidence type="ECO:0000256" key="6">
    <source>
        <dbReference type="ARBA" id="ARBA00022737"/>
    </source>
</evidence>
<evidence type="ECO:0000256" key="4">
    <source>
        <dbReference type="ARBA" id="ARBA00012902"/>
    </source>
</evidence>
<dbReference type="SMART" id="SM00545">
    <property type="entry name" value="JmjN"/>
    <property type="match status" value="1"/>
</dbReference>
<dbReference type="PROSITE" id="PS51184">
    <property type="entry name" value="JMJC"/>
    <property type="match status" value="1"/>
</dbReference>
<dbReference type="InterPro" id="IPR004198">
    <property type="entry name" value="Znf_C5HC2"/>
</dbReference>
<keyword evidence="6" id="KW-0677">Repeat</keyword>
<evidence type="ECO:0000259" key="17">
    <source>
        <dbReference type="PROSITE" id="PS50016"/>
    </source>
</evidence>
<dbReference type="Gene3D" id="3.30.40.10">
    <property type="entry name" value="Zinc/RING finger domain, C3HC4 (zinc finger)"/>
    <property type="match status" value="3"/>
</dbReference>
<dbReference type="Pfam" id="PF21323">
    <property type="entry name" value="KDM5_C-hel"/>
    <property type="match status" value="1"/>
</dbReference>
<dbReference type="InterPro" id="IPR048615">
    <property type="entry name" value="KDM5_C-hel"/>
</dbReference>
<feature type="domain" description="JmjN" evidence="19">
    <location>
        <begin position="67"/>
        <end position="108"/>
    </location>
</feature>
<dbReference type="SUPFAM" id="SSF51197">
    <property type="entry name" value="Clavaminate synthase-like"/>
    <property type="match status" value="1"/>
</dbReference>
<comment type="cofactor">
    <cofactor evidence="1">
        <name>Fe(2+)</name>
        <dbReference type="ChEBI" id="CHEBI:29033"/>
    </cofactor>
</comment>
<dbReference type="EC" id="1.14.11.67" evidence="4"/>
<comment type="subcellular location">
    <subcellularLocation>
        <location evidence="2">Nucleus</location>
    </subcellularLocation>
</comment>
<gene>
    <name evidence="21" type="ORF">O3M35_004771</name>
</gene>
<keyword evidence="12" id="KW-0408">Iron</keyword>
<dbReference type="Pfam" id="PF02928">
    <property type="entry name" value="zf-C5HC2"/>
    <property type="match status" value="1"/>
</dbReference>
<sequence>MSSSDVLNSIKNDGVDINDIILSLNNRERKEEILAQLNNMESRAKEPIKATPRKGKSKFVFHPPPEAPVFRPTPEEFDNPLHYINSIKPLAEKCGICKIIPPAGWKSPFVLNMDKLKFTPRIQRINELEARTRIKLNFIDQLTKFFANRGKTFQIPLIEKTPLDLYTLHRCVRDHGGIENVTKDRKWNDIAVKMGFNGKGAPTSLKLHYEHLLHPFLLAQQEKQNEKLNNGNNLYFDERNDSQMEQEDGDNPGHHIKQLCHDRSKGASFRELQSLKFLGPGPKMAVFDGPVKTMKTRTRGKKILYEFDPLAKYMCKSCSNGSLDDLLVTCVSCEDRYHSSCLFPPLLEKPLGDWKCPKCIAIDVCKPLEEFGFAQAEREYTLTEFKEMADKFKQNYFKMTPNLVPTQKVEDEFWRVVSSIEEAVTVEYGADLHVIDHGSAFPIKGKYVRNSNIDQETFDKYADSSWNLNNLPVLKASVLRHISADISGMKIPWMYAGMCFATFCWHNEDHWSYSINYLHLGEPKTWYGVSGSLAEEFEEAMKNAAPELFESQPDILHQLVTIMNPNDIMAAGVPVYRTDQKEGEFVITFPRAYHAGFNQGFNFAEACNFAPYDWLAIGRECISHYSSLGRPCVFSHDELVCKMAMMADELDGNIAWATINDGKAMLNAERIRRHIITKQGVYKAVKIKFEELPDDERVCAVCNTTCFLSGVTCPCDESRLVCLEHVSDLCGCPYSVYIMKYEYQIDEIANMLMVLENKTLKFNTWLTRVEEALSGGRKPKISLCELTELLIEANDKEFPRNDLIAILHYQVSKCIEVSALARTILNITKKKSDSKKITIEELATFAKEIDTLPCILMEANAIKQLLNRAKHIQRIGAKNLHMKNLKVTKILNVLNWMESLNLDFKEIPLLQRKLKERTWIDKADELLSKKGAVNLELLEQHLKNISGVPQTNAVRSKKEALVKLKKEVNETWAQQVAARMKDDEVIDVDELVPDKQSIPVNTISKSTLSELDEVKNWQEKTLSILKGETVLSISEITEHLAKEQSFSFKIVGVEELRDNLKQAQNWQTVASKYFLKSKCPYTLLQAVWPRKFLSREYFFKTNNLIQLENMINEGDKKFTRDYYKSASSSQIRSLFKLRLDNLALRAGADPNKILCACGRVIQGEIVTCELCQTAYHRSCFRVDENVVKSFIYGFRAKIMCSLCTRTKRPSLLEANNLLLSGEKLKIKTPEYFALKYLVSKVKKWQKEARVALSTQEMISALDAVLSAMKKKCAMESKNLSKQNTLVTCSLENLNKLKISPVVDTKTNTTLVDISREALLNLRQLMIIGDSYELTTVESSQIWVLLDASKQTLLPDDDPNAIKRLHVNVTDDSQTLKSKLGSVKRAPMKQKQKARTQVVSRAKVKKPTQQNLSVQLQTTKVKTVTKRKNTFKKGSAKAKDNKAEGGGLVEEHEPGESCAAGQQCTLPIEESVDWIQCDGQCGKWFHMRCVDLTHQDVNEEDEFICIPCLNIIRASGEKLPIQDDDDVNEVEMNSTTQPPADPLS</sequence>
<dbReference type="SMART" id="SM00501">
    <property type="entry name" value="BRIGHT"/>
    <property type="match status" value="1"/>
</dbReference>
<dbReference type="GO" id="GO:0000785">
    <property type="term" value="C:chromatin"/>
    <property type="evidence" value="ECO:0007669"/>
    <property type="project" value="TreeGrafter"/>
</dbReference>
<evidence type="ECO:0000256" key="10">
    <source>
        <dbReference type="ARBA" id="ARBA00022964"/>
    </source>
</evidence>
<dbReference type="PROSITE" id="PS51183">
    <property type="entry name" value="JMJN"/>
    <property type="match status" value="1"/>
</dbReference>
<evidence type="ECO:0000259" key="18">
    <source>
        <dbReference type="PROSITE" id="PS51011"/>
    </source>
</evidence>
<evidence type="ECO:0000313" key="22">
    <source>
        <dbReference type="Proteomes" id="UP001461498"/>
    </source>
</evidence>
<dbReference type="Gene3D" id="1.10.150.60">
    <property type="entry name" value="ARID DNA-binding domain"/>
    <property type="match status" value="1"/>
</dbReference>
<evidence type="ECO:0000259" key="20">
    <source>
        <dbReference type="PROSITE" id="PS51184"/>
    </source>
</evidence>
<comment type="caution">
    <text evidence="21">The sequence shown here is derived from an EMBL/GenBank/DDBJ whole genome shotgun (WGS) entry which is preliminary data.</text>
</comment>
<dbReference type="Pfam" id="PF08429">
    <property type="entry name" value="PLU-1"/>
    <property type="match status" value="1"/>
</dbReference>
<dbReference type="Pfam" id="PF01388">
    <property type="entry name" value="ARID"/>
    <property type="match status" value="1"/>
</dbReference>
<keyword evidence="5" id="KW-0479">Metal-binding</keyword>
<dbReference type="InterPro" id="IPR013637">
    <property type="entry name" value="Lys_sp_deMease-like_dom"/>
</dbReference>
<evidence type="ECO:0000256" key="7">
    <source>
        <dbReference type="ARBA" id="ARBA00022771"/>
    </source>
</evidence>
<dbReference type="Proteomes" id="UP001461498">
    <property type="component" value="Unassembled WGS sequence"/>
</dbReference>
<dbReference type="InterPro" id="IPR001965">
    <property type="entry name" value="Znf_PHD"/>
</dbReference>
<dbReference type="GO" id="GO:0005634">
    <property type="term" value="C:nucleus"/>
    <property type="evidence" value="ECO:0007669"/>
    <property type="project" value="UniProtKB-SubCell"/>
</dbReference>
<dbReference type="PANTHER" id="PTHR10694:SF33">
    <property type="entry name" value="LYSINE-SPECIFIC DEMETHYLASE 5"/>
    <property type="match status" value="1"/>
</dbReference>
<evidence type="ECO:0000256" key="13">
    <source>
        <dbReference type="ARBA" id="ARBA00023242"/>
    </source>
</evidence>
<accession>A0AAW1DJK4</accession>
<feature type="region of interest" description="Disordered" evidence="16">
    <location>
        <begin position="1429"/>
        <end position="1453"/>
    </location>
</feature>
<dbReference type="InterPro" id="IPR013083">
    <property type="entry name" value="Znf_RING/FYVE/PHD"/>
</dbReference>
<dbReference type="InterPro" id="IPR003349">
    <property type="entry name" value="JmjN"/>
</dbReference>
<evidence type="ECO:0000256" key="11">
    <source>
        <dbReference type="ARBA" id="ARBA00023002"/>
    </source>
</evidence>
<dbReference type="InterPro" id="IPR001606">
    <property type="entry name" value="ARID_dom"/>
</dbReference>
<keyword evidence="7 15" id="KW-0863">Zinc-finger</keyword>
<dbReference type="GO" id="GO:0008270">
    <property type="term" value="F:zinc ion binding"/>
    <property type="evidence" value="ECO:0007669"/>
    <property type="project" value="UniProtKB-KW"/>
</dbReference>
<dbReference type="CDD" id="cd15610">
    <property type="entry name" value="PHD3_KDM5A_like"/>
    <property type="match status" value="1"/>
</dbReference>
<dbReference type="SUPFAM" id="SSF57903">
    <property type="entry name" value="FYVE/PHD zinc finger"/>
    <property type="match status" value="3"/>
</dbReference>
<dbReference type="SMART" id="SM00249">
    <property type="entry name" value="PHD"/>
    <property type="match status" value="3"/>
</dbReference>
<dbReference type="PROSITE" id="PS50016">
    <property type="entry name" value="ZF_PHD_2"/>
    <property type="match status" value="1"/>
</dbReference>
<evidence type="ECO:0000259" key="19">
    <source>
        <dbReference type="PROSITE" id="PS51183"/>
    </source>
</evidence>
<comment type="similarity">
    <text evidence="3">Belongs to the JARID1 histone demethylase family.</text>
</comment>
<keyword evidence="10" id="KW-0223">Dioxygenase</keyword>
<feature type="domain" description="PHD-type" evidence="17">
    <location>
        <begin position="312"/>
        <end position="362"/>
    </location>
</feature>
<evidence type="ECO:0000256" key="3">
    <source>
        <dbReference type="ARBA" id="ARBA00006801"/>
    </source>
</evidence>
<proteinExistence type="inferred from homology"/>
<dbReference type="GO" id="GO:0006355">
    <property type="term" value="P:regulation of DNA-templated transcription"/>
    <property type="evidence" value="ECO:0007669"/>
    <property type="project" value="TreeGrafter"/>
</dbReference>
<name>A0AAW1DJK4_9HEMI</name>
<dbReference type="FunFam" id="1.10.150.60:FF:000016">
    <property type="entry name" value="Putative Lysine-specific demethylase 5B"/>
    <property type="match status" value="1"/>
</dbReference>
<keyword evidence="8" id="KW-0862">Zinc</keyword>
<dbReference type="Gene3D" id="2.60.120.650">
    <property type="entry name" value="Cupin"/>
    <property type="match status" value="1"/>
</dbReference>
<dbReference type="InterPro" id="IPR036431">
    <property type="entry name" value="ARID_dom_sf"/>
</dbReference>
<dbReference type="InterPro" id="IPR011011">
    <property type="entry name" value="Znf_FYVE_PHD"/>
</dbReference>
<organism evidence="21 22">
    <name type="scientific">Rhynocoris fuscipes</name>
    <dbReference type="NCBI Taxonomy" id="488301"/>
    <lineage>
        <taxon>Eukaryota</taxon>
        <taxon>Metazoa</taxon>
        <taxon>Ecdysozoa</taxon>
        <taxon>Arthropoda</taxon>
        <taxon>Hexapoda</taxon>
        <taxon>Insecta</taxon>
        <taxon>Pterygota</taxon>
        <taxon>Neoptera</taxon>
        <taxon>Paraneoptera</taxon>
        <taxon>Hemiptera</taxon>
        <taxon>Heteroptera</taxon>
        <taxon>Panheteroptera</taxon>
        <taxon>Cimicomorpha</taxon>
        <taxon>Reduviidae</taxon>
        <taxon>Harpactorinae</taxon>
        <taxon>Harpactorini</taxon>
        <taxon>Rhynocoris</taxon>
    </lineage>
</organism>
<protein>
    <recommendedName>
        <fullName evidence="4">[histone H3]-trimethyl-L-lysine(4) demethylase</fullName>
        <ecNumber evidence="4">1.14.11.67</ecNumber>
    </recommendedName>
</protein>
<evidence type="ECO:0000256" key="2">
    <source>
        <dbReference type="ARBA" id="ARBA00004123"/>
    </source>
</evidence>
<comment type="catalytic activity">
    <reaction evidence="14">
        <text>N(6),N(6),N(6)-trimethyl-L-lysyl(4)-[histone H3] + 3 2-oxoglutarate + 3 O2 = L-lysyl(4)-[histone H3] + 3 formaldehyde + 3 succinate + 3 CO2</text>
        <dbReference type="Rhea" id="RHEA:60208"/>
        <dbReference type="Rhea" id="RHEA-COMP:15537"/>
        <dbReference type="Rhea" id="RHEA-COMP:15547"/>
        <dbReference type="ChEBI" id="CHEBI:15379"/>
        <dbReference type="ChEBI" id="CHEBI:16526"/>
        <dbReference type="ChEBI" id="CHEBI:16810"/>
        <dbReference type="ChEBI" id="CHEBI:16842"/>
        <dbReference type="ChEBI" id="CHEBI:29969"/>
        <dbReference type="ChEBI" id="CHEBI:30031"/>
        <dbReference type="ChEBI" id="CHEBI:61961"/>
        <dbReference type="EC" id="1.14.11.67"/>
    </reaction>
</comment>
<evidence type="ECO:0000256" key="8">
    <source>
        <dbReference type="ARBA" id="ARBA00022833"/>
    </source>
</evidence>
<dbReference type="InterPro" id="IPR019787">
    <property type="entry name" value="Znf_PHD-finger"/>
</dbReference>
<dbReference type="GO" id="GO:0034647">
    <property type="term" value="F:histone H3K4me/H3K4me2/H3K4me3 demethylase activity"/>
    <property type="evidence" value="ECO:0007669"/>
    <property type="project" value="UniProtKB-EC"/>
</dbReference>
<dbReference type="GO" id="GO:0003677">
    <property type="term" value="F:DNA binding"/>
    <property type="evidence" value="ECO:0007669"/>
    <property type="project" value="InterPro"/>
</dbReference>
<feature type="domain" description="ARID" evidence="18">
    <location>
        <begin position="132"/>
        <end position="221"/>
    </location>
</feature>
<evidence type="ECO:0000256" key="15">
    <source>
        <dbReference type="PROSITE-ProRule" id="PRU00146"/>
    </source>
</evidence>
<keyword evidence="22" id="KW-1185">Reference proteome</keyword>
<keyword evidence="11" id="KW-0560">Oxidoreductase</keyword>
<dbReference type="SMART" id="SM00558">
    <property type="entry name" value="JmjC"/>
    <property type="match status" value="1"/>
</dbReference>
<dbReference type="InterPro" id="IPR019786">
    <property type="entry name" value="Zinc_finger_PHD-type_CS"/>
</dbReference>
<evidence type="ECO:0000256" key="12">
    <source>
        <dbReference type="ARBA" id="ARBA00023004"/>
    </source>
</evidence>